<organism evidence="7">
    <name type="scientific">Pseudomonas tritici</name>
    <dbReference type="NCBI Taxonomy" id="2745518"/>
    <lineage>
        <taxon>Bacteria</taxon>
        <taxon>Pseudomonadati</taxon>
        <taxon>Pseudomonadota</taxon>
        <taxon>Gammaproteobacteria</taxon>
        <taxon>Pseudomonadales</taxon>
        <taxon>Pseudomonadaceae</taxon>
        <taxon>Pseudomonas</taxon>
    </lineage>
</organism>
<evidence type="ECO:0000256" key="1">
    <source>
        <dbReference type="ARBA" id="ARBA00004561"/>
    </source>
</evidence>
<dbReference type="PANTHER" id="PTHR33420">
    <property type="entry name" value="FIMBRIAL SUBUNIT ELFA-RELATED"/>
    <property type="match status" value="1"/>
</dbReference>
<comment type="caution">
    <text evidence="7">The sequence shown here is derived from an EMBL/GenBank/DDBJ whole genome shotgun (WGS) entry which is preliminary data.</text>
</comment>
<evidence type="ECO:0000256" key="5">
    <source>
        <dbReference type="SAM" id="SignalP"/>
    </source>
</evidence>
<proteinExistence type="inferred from homology"/>
<keyword evidence="4" id="KW-0281">Fimbrium</keyword>
<dbReference type="SUPFAM" id="SSF49401">
    <property type="entry name" value="Bacterial adhesins"/>
    <property type="match status" value="1"/>
</dbReference>
<dbReference type="InterPro" id="IPR000259">
    <property type="entry name" value="Adhesion_dom_fimbrial"/>
</dbReference>
<name>A0A8I0D041_9PSED</name>
<evidence type="ECO:0000256" key="4">
    <source>
        <dbReference type="ARBA" id="ARBA00023263"/>
    </source>
</evidence>
<comment type="subcellular location">
    <subcellularLocation>
        <location evidence="1">Fimbrium</location>
    </subcellularLocation>
</comment>
<feature type="chain" id="PRO_5034520587" evidence="5">
    <location>
        <begin position="24"/>
        <end position="184"/>
    </location>
</feature>
<dbReference type="InterPro" id="IPR036937">
    <property type="entry name" value="Adhesion_dom_fimbrial_sf"/>
</dbReference>
<feature type="signal peptide" evidence="5">
    <location>
        <begin position="1"/>
        <end position="23"/>
    </location>
</feature>
<reference evidence="7" key="1">
    <citation type="journal article" date="2020" name="Microorganisms">
        <title>Reliable Identification of Environmental Pseudomonas Isolates Using the rpoD Gene.</title>
        <authorList>
            <consortium name="The Broad Institute Genome Sequencing Platform"/>
            <person name="Girard L."/>
            <person name="Lood C."/>
            <person name="Rokni-Zadeh H."/>
            <person name="van Noort V."/>
            <person name="Lavigne R."/>
            <person name="De Mot R."/>
        </authorList>
    </citation>
    <scope>NUCLEOTIDE SEQUENCE [LARGE SCALE GENOMIC DNA]</scope>
    <source>
        <strain evidence="7">SWRI145</strain>
    </source>
</reference>
<comment type="similarity">
    <text evidence="2">Belongs to the fimbrial protein family.</text>
</comment>
<keyword evidence="3 5" id="KW-0732">Signal</keyword>
<gene>
    <name evidence="7" type="ORF">HU722_37420</name>
</gene>
<evidence type="ECO:0000313" key="7">
    <source>
        <dbReference type="EMBL" id="MBC3297226.1"/>
    </source>
</evidence>
<dbReference type="Pfam" id="PF00419">
    <property type="entry name" value="Fimbrial"/>
    <property type="match status" value="1"/>
</dbReference>
<dbReference type="InterPro" id="IPR008966">
    <property type="entry name" value="Adhesion_dom_sf"/>
</dbReference>
<feature type="domain" description="Fimbrial-type adhesion" evidence="6">
    <location>
        <begin position="34"/>
        <end position="183"/>
    </location>
</feature>
<sequence length="184" mass="18955">MKTALLVISTSILLTGFMGGAFAALPAVGAGGTINFDGNVVETACAVDTKSQNQNISLGEARRADMAEKGDVSTKTSFSIVLAECDPTIQETASFGFTGQVDSDDPQSLINLDTGTDAASKVGVQLMDTTGAVVPLDGTYSEGTKITLNEGENTAHFSAYMIATALGAKAGSVHSTVDFKVQYE</sequence>
<dbReference type="EMBL" id="JABWQF010000032">
    <property type="protein sequence ID" value="MBC3297226.1"/>
    <property type="molecule type" value="Genomic_DNA"/>
</dbReference>
<evidence type="ECO:0000256" key="2">
    <source>
        <dbReference type="ARBA" id="ARBA00006671"/>
    </source>
</evidence>
<dbReference type="Gene3D" id="2.60.40.1090">
    <property type="entry name" value="Fimbrial-type adhesion domain"/>
    <property type="match status" value="1"/>
</dbReference>
<evidence type="ECO:0000256" key="3">
    <source>
        <dbReference type="ARBA" id="ARBA00022729"/>
    </source>
</evidence>
<dbReference type="AlphaFoldDB" id="A0A8I0D041"/>
<dbReference type="PANTHER" id="PTHR33420:SF12">
    <property type="entry name" value="FIMBRIN-LIKE PROTEIN FIMI-RELATED"/>
    <property type="match status" value="1"/>
</dbReference>
<evidence type="ECO:0000259" key="6">
    <source>
        <dbReference type="Pfam" id="PF00419"/>
    </source>
</evidence>
<accession>A0A8I0D041</accession>
<dbReference type="GO" id="GO:0009289">
    <property type="term" value="C:pilus"/>
    <property type="evidence" value="ECO:0007669"/>
    <property type="project" value="UniProtKB-SubCell"/>
</dbReference>
<dbReference type="GO" id="GO:0043709">
    <property type="term" value="P:cell adhesion involved in single-species biofilm formation"/>
    <property type="evidence" value="ECO:0007669"/>
    <property type="project" value="TreeGrafter"/>
</dbReference>
<protein>
    <submittedName>
        <fullName evidence="7">Fimbrial protein</fullName>
    </submittedName>
</protein>
<dbReference type="InterPro" id="IPR050263">
    <property type="entry name" value="Bact_Fimbrial_Adh_Pro"/>
</dbReference>